<organism evidence="2 3">
    <name type="scientific">Cirrhinus mrigala</name>
    <name type="common">Mrigala</name>
    <dbReference type="NCBI Taxonomy" id="683832"/>
    <lineage>
        <taxon>Eukaryota</taxon>
        <taxon>Metazoa</taxon>
        <taxon>Chordata</taxon>
        <taxon>Craniata</taxon>
        <taxon>Vertebrata</taxon>
        <taxon>Euteleostomi</taxon>
        <taxon>Actinopterygii</taxon>
        <taxon>Neopterygii</taxon>
        <taxon>Teleostei</taxon>
        <taxon>Ostariophysi</taxon>
        <taxon>Cypriniformes</taxon>
        <taxon>Cyprinidae</taxon>
        <taxon>Labeoninae</taxon>
        <taxon>Labeonini</taxon>
        <taxon>Cirrhinus</taxon>
    </lineage>
</organism>
<keyword evidence="3" id="KW-1185">Reference proteome</keyword>
<reference evidence="2 3" key="1">
    <citation type="submission" date="2024-05" db="EMBL/GenBank/DDBJ databases">
        <title>Genome sequencing and assembly of Indian major carp, Cirrhinus mrigala (Hamilton, 1822).</title>
        <authorList>
            <person name="Mohindra V."/>
            <person name="Chowdhury L.M."/>
            <person name="Lal K."/>
            <person name="Jena J.K."/>
        </authorList>
    </citation>
    <scope>NUCLEOTIDE SEQUENCE [LARGE SCALE GENOMIC DNA]</scope>
    <source>
        <strain evidence="2">CM1030</strain>
        <tissue evidence="2">Blood</tissue>
    </source>
</reference>
<feature type="non-terminal residue" evidence="2">
    <location>
        <position position="90"/>
    </location>
</feature>
<dbReference type="Proteomes" id="UP001529510">
    <property type="component" value="Unassembled WGS sequence"/>
</dbReference>
<protein>
    <submittedName>
        <fullName evidence="2">Uncharacterized protein</fullName>
    </submittedName>
</protein>
<name>A0ABD0NIZ3_CIRMR</name>
<evidence type="ECO:0000256" key="1">
    <source>
        <dbReference type="SAM" id="MobiDB-lite"/>
    </source>
</evidence>
<gene>
    <name evidence="2" type="ORF">M9458_045017</name>
</gene>
<dbReference type="AlphaFoldDB" id="A0ABD0NIZ3"/>
<accession>A0ABD0NIZ3</accession>
<comment type="caution">
    <text evidence="2">The sequence shown here is derived from an EMBL/GenBank/DDBJ whole genome shotgun (WGS) entry which is preliminary data.</text>
</comment>
<dbReference type="EMBL" id="JAMKFB020000022">
    <property type="protein sequence ID" value="KAL0161292.1"/>
    <property type="molecule type" value="Genomic_DNA"/>
</dbReference>
<evidence type="ECO:0000313" key="3">
    <source>
        <dbReference type="Proteomes" id="UP001529510"/>
    </source>
</evidence>
<feature type="region of interest" description="Disordered" evidence="1">
    <location>
        <begin position="68"/>
        <end position="90"/>
    </location>
</feature>
<sequence>MSPLIAQSIPSEIQLVSPPGTTKLSDLIEHTRHPPITNAMKQFRHLFKEGIARMEKIKRELKCGSHLSPRAGVAVDSVPPRPSVSAERVA</sequence>
<proteinExistence type="predicted"/>
<evidence type="ECO:0000313" key="2">
    <source>
        <dbReference type="EMBL" id="KAL0161292.1"/>
    </source>
</evidence>